<comment type="catalytic activity">
    <reaction evidence="7 8">
        <text>L-2,4-diaminobutanoate + acetyl-CoA = (2S)-4-acetamido-2-aminobutanoate + CoA + H(+)</text>
        <dbReference type="Rhea" id="RHEA:16901"/>
        <dbReference type="ChEBI" id="CHEBI:15378"/>
        <dbReference type="ChEBI" id="CHEBI:57287"/>
        <dbReference type="ChEBI" id="CHEBI:57288"/>
        <dbReference type="ChEBI" id="CHEBI:58761"/>
        <dbReference type="ChEBI" id="CHEBI:58929"/>
        <dbReference type="EC" id="2.3.1.178"/>
    </reaction>
</comment>
<evidence type="ECO:0000256" key="2">
    <source>
        <dbReference type="ARBA" id="ARBA00010712"/>
    </source>
</evidence>
<dbReference type="GO" id="GO:0033816">
    <property type="term" value="F:diaminobutyrate acetyltransferase activity"/>
    <property type="evidence" value="ECO:0007669"/>
    <property type="project" value="UniProtKB-EC"/>
</dbReference>
<comment type="similarity">
    <text evidence="2 8">Belongs to the acetyltransferase family. EctA subfamily.</text>
</comment>
<reference evidence="11" key="1">
    <citation type="journal article" date="2019" name="Int. J. Syst. Evol. Microbiol.">
        <title>The Global Catalogue of Microorganisms (GCM) 10K type strain sequencing project: providing services to taxonomists for standard genome sequencing and annotation.</title>
        <authorList>
            <consortium name="The Broad Institute Genomics Platform"/>
            <consortium name="The Broad Institute Genome Sequencing Center for Infectious Disease"/>
            <person name="Wu L."/>
            <person name="Ma J."/>
        </authorList>
    </citation>
    <scope>NUCLEOTIDE SEQUENCE [LARGE SCALE GENOMIC DNA]</scope>
    <source>
        <strain evidence="11">CCUG 51308</strain>
    </source>
</reference>
<name>A0ABW2IPB2_9PROT</name>
<organism evidence="10 11">
    <name type="scientific">Hirschia litorea</name>
    <dbReference type="NCBI Taxonomy" id="1199156"/>
    <lineage>
        <taxon>Bacteria</taxon>
        <taxon>Pseudomonadati</taxon>
        <taxon>Pseudomonadota</taxon>
        <taxon>Alphaproteobacteria</taxon>
        <taxon>Hyphomonadales</taxon>
        <taxon>Hyphomonadaceae</taxon>
        <taxon>Hirschia</taxon>
    </lineage>
</organism>
<dbReference type="EMBL" id="JBHTBR010000005">
    <property type="protein sequence ID" value="MFC7292670.1"/>
    <property type="molecule type" value="Genomic_DNA"/>
</dbReference>
<evidence type="ECO:0000256" key="4">
    <source>
        <dbReference type="ARBA" id="ARBA00017935"/>
    </source>
</evidence>
<gene>
    <name evidence="8 10" type="primary">ectA</name>
    <name evidence="10" type="ORF">ACFQS8_13645</name>
</gene>
<evidence type="ECO:0000259" key="9">
    <source>
        <dbReference type="PROSITE" id="PS51186"/>
    </source>
</evidence>
<evidence type="ECO:0000256" key="7">
    <source>
        <dbReference type="ARBA" id="ARBA00048924"/>
    </source>
</evidence>
<proteinExistence type="inferred from homology"/>
<accession>A0ABW2IPB2</accession>
<dbReference type="SUPFAM" id="SSF55729">
    <property type="entry name" value="Acyl-CoA N-acyltransferases (Nat)"/>
    <property type="match status" value="1"/>
</dbReference>
<dbReference type="InterPro" id="IPR012772">
    <property type="entry name" value="Ectoine_EctA"/>
</dbReference>
<evidence type="ECO:0000256" key="6">
    <source>
        <dbReference type="ARBA" id="ARBA00023315"/>
    </source>
</evidence>
<comment type="function">
    <text evidence="8">Catalyzes the acetylation of L-2,4-diaminobutyrate (DABA) to gamma-N-acetyl-alpha,gamma-diaminobutyric acid (ADABA) with acetyl coenzyme A.</text>
</comment>
<comment type="caution">
    <text evidence="10">The sequence shown here is derived from an EMBL/GenBank/DDBJ whole genome shotgun (WGS) entry which is preliminary data.</text>
</comment>
<protein>
    <recommendedName>
        <fullName evidence="4 8">L-2,4-diaminobutyric acid acetyltransferase</fullName>
        <shortName evidence="8">DABA acetyltransferase</shortName>
        <ecNumber evidence="3 8">2.3.1.178</ecNumber>
    </recommendedName>
</protein>
<dbReference type="EC" id="2.3.1.178" evidence="3 8"/>
<evidence type="ECO:0000256" key="8">
    <source>
        <dbReference type="RuleBase" id="RU365045"/>
    </source>
</evidence>
<evidence type="ECO:0000256" key="5">
    <source>
        <dbReference type="ARBA" id="ARBA00022679"/>
    </source>
</evidence>
<keyword evidence="11" id="KW-1185">Reference proteome</keyword>
<sequence>MDEQQADDIDDYTIRSPVPEDAVGVHDLIAACPPLDTNSLYANLLQCSHFSNTCALAVSTAHTPSTHGWVSGYVLPQEPEVYFLWQVAIAKEARGKRVPKRLVSQILNRAATKNCRYLKTTITADNQASWHLFESLARWLEAPLTKSDGFEEAAHFNGRHDSELLVTIGPFGRPPPVV</sequence>
<evidence type="ECO:0000313" key="10">
    <source>
        <dbReference type="EMBL" id="MFC7292670.1"/>
    </source>
</evidence>
<keyword evidence="5 8" id="KW-0808">Transferase</keyword>
<feature type="domain" description="N-acetyltransferase" evidence="9">
    <location>
        <begin position="12"/>
        <end position="169"/>
    </location>
</feature>
<dbReference type="Proteomes" id="UP001596492">
    <property type="component" value="Unassembled WGS sequence"/>
</dbReference>
<evidence type="ECO:0000313" key="11">
    <source>
        <dbReference type="Proteomes" id="UP001596492"/>
    </source>
</evidence>
<keyword evidence="6 8" id="KW-0012">Acyltransferase</keyword>
<dbReference type="RefSeq" id="WP_382168288.1">
    <property type="nucleotide sequence ID" value="NZ_JBHTBR010000005.1"/>
</dbReference>
<dbReference type="InterPro" id="IPR016181">
    <property type="entry name" value="Acyl_CoA_acyltransferase"/>
</dbReference>
<dbReference type="CDD" id="cd04301">
    <property type="entry name" value="NAT_SF"/>
    <property type="match status" value="1"/>
</dbReference>
<evidence type="ECO:0000256" key="1">
    <source>
        <dbReference type="ARBA" id="ARBA00004978"/>
    </source>
</evidence>
<comment type="pathway">
    <text evidence="1 8">Amine and polyamine biosynthesis; ectoine biosynthesis; L-ectoine from L-aspartate 4-semialdehyde: step 2/3.</text>
</comment>
<dbReference type="NCBIfam" id="TIGR02406">
    <property type="entry name" value="ectoine_EctA"/>
    <property type="match status" value="1"/>
</dbReference>
<evidence type="ECO:0000256" key="3">
    <source>
        <dbReference type="ARBA" id="ARBA00012355"/>
    </source>
</evidence>
<dbReference type="PROSITE" id="PS51186">
    <property type="entry name" value="GNAT"/>
    <property type="match status" value="1"/>
</dbReference>
<dbReference type="Gene3D" id="3.40.630.30">
    <property type="match status" value="1"/>
</dbReference>
<dbReference type="InterPro" id="IPR000182">
    <property type="entry name" value="GNAT_dom"/>
</dbReference>
<dbReference type="Pfam" id="PF00583">
    <property type="entry name" value="Acetyltransf_1"/>
    <property type="match status" value="1"/>
</dbReference>